<accession>A0AA36MTU4</accession>
<gene>
    <name evidence="1" type="ORF">EVOR1521_LOCUS8118</name>
</gene>
<reference evidence="1" key="1">
    <citation type="submission" date="2023-08" db="EMBL/GenBank/DDBJ databases">
        <authorList>
            <person name="Chen Y."/>
            <person name="Shah S."/>
            <person name="Dougan E. K."/>
            <person name="Thang M."/>
            <person name="Chan C."/>
        </authorList>
    </citation>
    <scope>NUCLEOTIDE SEQUENCE</scope>
</reference>
<evidence type="ECO:0000313" key="1">
    <source>
        <dbReference type="EMBL" id="CAJ1380069.1"/>
    </source>
</evidence>
<proteinExistence type="predicted"/>
<dbReference type="AlphaFoldDB" id="A0AA36MTU4"/>
<dbReference type="EMBL" id="CAUJNA010000680">
    <property type="protein sequence ID" value="CAJ1380069.1"/>
    <property type="molecule type" value="Genomic_DNA"/>
</dbReference>
<keyword evidence="2" id="KW-1185">Reference proteome</keyword>
<comment type="caution">
    <text evidence="1">The sequence shown here is derived from an EMBL/GenBank/DDBJ whole genome shotgun (WGS) entry which is preliminary data.</text>
</comment>
<organism evidence="1 2">
    <name type="scientific">Effrenium voratum</name>
    <dbReference type="NCBI Taxonomy" id="2562239"/>
    <lineage>
        <taxon>Eukaryota</taxon>
        <taxon>Sar</taxon>
        <taxon>Alveolata</taxon>
        <taxon>Dinophyceae</taxon>
        <taxon>Suessiales</taxon>
        <taxon>Symbiodiniaceae</taxon>
        <taxon>Effrenium</taxon>
    </lineage>
</organism>
<protein>
    <submittedName>
        <fullName evidence="1">Uncharacterized protein</fullName>
    </submittedName>
</protein>
<sequence>MKWVVTAPELLGDSSEVMARIASRAWWPWEAHLGSNTCASALGAAPFATMPPWHGGAALLRGARVNWEVASPDGEFREAKSMVVEMDCPDEAQVWARREASHPFVGTYQRCGLLASRPYFLQTRASAKEARKEERMDGEVPRYALWYGEDNEQWVITEEFRLTDELVVDARCKDSAWMPWQASANWEVSDGDRGFVEDIYVRVEEMLTTMEPTL</sequence>
<dbReference type="Proteomes" id="UP001178507">
    <property type="component" value="Unassembled WGS sequence"/>
</dbReference>
<name>A0AA36MTU4_9DINO</name>
<evidence type="ECO:0000313" key="2">
    <source>
        <dbReference type="Proteomes" id="UP001178507"/>
    </source>
</evidence>